<gene>
    <name evidence="2" type="ORF">M747DRAFT_280267</name>
</gene>
<reference evidence="2 3" key="1">
    <citation type="submission" date="2018-07" db="EMBL/GenBank/DDBJ databases">
        <title>Section-level genome sequencing of Aspergillus section Nigri to investigate inter- and intra-species variation.</title>
        <authorList>
            <consortium name="DOE Joint Genome Institute"/>
            <person name="Vesth T.C."/>
            <person name="Nybo J.L."/>
            <person name="Theobald S."/>
            <person name="Frisvad J.C."/>
            <person name="Larsen T.O."/>
            <person name="Nielsen K.F."/>
            <person name="Hoof J.B."/>
            <person name="Brandl J."/>
            <person name="Salamov A."/>
            <person name="Riley R."/>
            <person name="Gladden J.M."/>
            <person name="Phatale P."/>
            <person name="Nielsen M.T."/>
            <person name="Lyhne E.K."/>
            <person name="Kogle M.E."/>
            <person name="Strasser K."/>
            <person name="McDonnell E."/>
            <person name="Barry K."/>
            <person name="Clum A."/>
            <person name="Chen C."/>
            <person name="Nolan M."/>
            <person name="Sandor L."/>
            <person name="Kuo A."/>
            <person name="Lipzen A."/>
            <person name="Hainaut M."/>
            <person name="Drula E."/>
            <person name="Tsang A."/>
            <person name="Magnuson J.K."/>
            <person name="Henrissat B."/>
            <person name="Wiebenga A."/>
            <person name="Simmons B.A."/>
            <person name="Makela M.R."/>
            <person name="De vries R.P."/>
            <person name="Grigoriev I.V."/>
            <person name="Mortensen U.H."/>
            <person name="Baker S.E."/>
            <person name="Andersen M.R."/>
        </authorList>
    </citation>
    <scope>NUCLEOTIDE SEQUENCE [LARGE SCALE GENOMIC DNA]</scope>
    <source>
        <strain evidence="2 3">ATCC 13496</strain>
    </source>
</reference>
<protein>
    <submittedName>
        <fullName evidence="2">Uncharacterized protein</fullName>
    </submittedName>
</protein>
<organism evidence="2 3">
    <name type="scientific">Aspergillus niger ATCC 13496</name>
    <dbReference type="NCBI Taxonomy" id="1353008"/>
    <lineage>
        <taxon>Eukaryota</taxon>
        <taxon>Fungi</taxon>
        <taxon>Dikarya</taxon>
        <taxon>Ascomycota</taxon>
        <taxon>Pezizomycotina</taxon>
        <taxon>Eurotiomycetes</taxon>
        <taxon>Eurotiomycetidae</taxon>
        <taxon>Eurotiales</taxon>
        <taxon>Aspergillaceae</taxon>
        <taxon>Aspergillus</taxon>
        <taxon>Aspergillus subgen. Circumdati</taxon>
    </lineage>
</organism>
<feature type="region of interest" description="Disordered" evidence="1">
    <location>
        <begin position="342"/>
        <end position="368"/>
    </location>
</feature>
<dbReference type="VEuPathDB" id="FungiDB:M747DRAFT_280267"/>
<feature type="region of interest" description="Disordered" evidence="1">
    <location>
        <begin position="102"/>
        <end position="126"/>
    </location>
</feature>
<feature type="compositionally biased region" description="Basic and acidic residues" evidence="1">
    <location>
        <begin position="516"/>
        <end position="527"/>
    </location>
</feature>
<name>A0A370BXJ9_ASPNG</name>
<feature type="compositionally biased region" description="Polar residues" evidence="1">
    <location>
        <begin position="352"/>
        <end position="363"/>
    </location>
</feature>
<feature type="region of interest" description="Disordered" evidence="1">
    <location>
        <begin position="1"/>
        <end position="46"/>
    </location>
</feature>
<dbReference type="Proteomes" id="UP000253845">
    <property type="component" value="Unassembled WGS sequence"/>
</dbReference>
<feature type="compositionally biased region" description="Polar residues" evidence="1">
    <location>
        <begin position="1"/>
        <end position="12"/>
    </location>
</feature>
<evidence type="ECO:0000256" key="1">
    <source>
        <dbReference type="SAM" id="MobiDB-lite"/>
    </source>
</evidence>
<proteinExistence type="predicted"/>
<evidence type="ECO:0000313" key="3">
    <source>
        <dbReference type="Proteomes" id="UP000253845"/>
    </source>
</evidence>
<dbReference type="EMBL" id="KZ851915">
    <property type="protein sequence ID" value="RDH20217.1"/>
    <property type="molecule type" value="Genomic_DNA"/>
</dbReference>
<sequence>MEIMDTQCQNAPIAQHGSSDEDDEVSATEVEPLGEATPLGKATLSESVMSEESSIFNALRTDSGTEDLGSKFGSACQSRGNLDSRIVANMAMFVPLAPEATVPSQRANREPKYCPEQNTQPPGWHPQLSLDNRVLSTDEGKAVVASPPDESLKQNLLDALHLRKAVSLNDADDTSRTFKWPGSLDSPVSPALPTYPPPVRAPTPPGLPSFGTREAVYYTAQFPVRSATTSGRAQQSSTSPPRRAGRRVADGSRTASYGGMLRRLLSFSSSPPPQPRRQTYTVARAEDGTAVQGRFPYRQSGHGMNLARRLEDHPFHRTAISATCEDGLEIDSSATQDGQINRGLPDMKQDQADSIDSVNTGTGSRMRRHRPQIGLNSLLPLPHPVLANPLQRPASANGSLPTCRVDSFYTCASRSQMPGTPRHMESLDAQGTEIVGDSAACYLAPTESPPVFTAQEESESTNINSGPWLRSLRGVNFWLSCCMGARDEQNAAIHSNTTSNDTYATARSHLSSNAAEHSHPNAPRDHAQSLQKWFSGAWRSLQTFPFRNSPATSPMSA</sequence>
<feature type="region of interest" description="Disordered" evidence="1">
    <location>
        <begin position="510"/>
        <end position="529"/>
    </location>
</feature>
<accession>A0A370BXJ9</accession>
<evidence type="ECO:0000313" key="2">
    <source>
        <dbReference type="EMBL" id="RDH20217.1"/>
    </source>
</evidence>
<feature type="region of interest" description="Disordered" evidence="1">
    <location>
        <begin position="226"/>
        <end position="300"/>
    </location>
</feature>
<feature type="compositionally biased region" description="Polar residues" evidence="1">
    <location>
        <begin position="226"/>
        <end position="240"/>
    </location>
</feature>
<dbReference type="AlphaFoldDB" id="A0A370BXJ9"/>